<dbReference type="InterPro" id="IPR015510">
    <property type="entry name" value="PGRP"/>
</dbReference>
<dbReference type="SMART" id="SM00701">
    <property type="entry name" value="PGRP"/>
    <property type="match status" value="1"/>
</dbReference>
<comment type="caution">
    <text evidence="3">The sequence shown here is derived from an EMBL/GenBank/DDBJ whole genome shotgun (WGS) entry which is preliminary data.</text>
</comment>
<comment type="similarity">
    <text evidence="1">Belongs to the N-acetylmuramoyl-L-alanine amidase 2 family.</text>
</comment>
<dbReference type="PANTHER" id="PTHR11022:SF41">
    <property type="entry name" value="PEPTIDOGLYCAN-RECOGNITION PROTEIN LC-RELATED"/>
    <property type="match status" value="1"/>
</dbReference>
<dbReference type="InterPro" id="IPR002502">
    <property type="entry name" value="Amidase_domain"/>
</dbReference>
<dbReference type="GO" id="GO:0008270">
    <property type="term" value="F:zinc ion binding"/>
    <property type="evidence" value="ECO:0007669"/>
    <property type="project" value="InterPro"/>
</dbReference>
<dbReference type="CDD" id="cd06583">
    <property type="entry name" value="PGRP"/>
    <property type="match status" value="1"/>
</dbReference>
<dbReference type="InterPro" id="IPR036505">
    <property type="entry name" value="Amidase/PGRP_sf"/>
</dbReference>
<protein>
    <recommendedName>
        <fullName evidence="2">Peptidoglycan recognition protein family domain-containing protein</fullName>
    </recommendedName>
</protein>
<reference evidence="3 4" key="1">
    <citation type="submission" date="2020-03" db="EMBL/GenBank/DDBJ databases">
        <title>Sequencing the genomes of 1000 actinobacteria strains.</title>
        <authorList>
            <person name="Klenk H.-P."/>
        </authorList>
    </citation>
    <scope>NUCLEOTIDE SEQUENCE [LARGE SCALE GENOMIC DNA]</scope>
    <source>
        <strain evidence="3 4">DSM 45685</strain>
    </source>
</reference>
<dbReference type="SUPFAM" id="SSF55846">
    <property type="entry name" value="N-acetylmuramoyl-L-alanine amidase-like"/>
    <property type="match status" value="1"/>
</dbReference>
<gene>
    <name evidence="3" type="ORF">FHU38_000978</name>
</gene>
<dbReference type="Gene3D" id="3.40.80.10">
    <property type="entry name" value="Peptidoglycan recognition protein-like"/>
    <property type="match status" value="1"/>
</dbReference>
<dbReference type="PANTHER" id="PTHR11022">
    <property type="entry name" value="PEPTIDOGLYCAN RECOGNITION PROTEIN"/>
    <property type="match status" value="1"/>
</dbReference>
<dbReference type="InterPro" id="IPR006619">
    <property type="entry name" value="PGRP_domain_met/bac"/>
</dbReference>
<organism evidence="3 4">
    <name type="scientific">Saccharomonospora amisosensis</name>
    <dbReference type="NCBI Taxonomy" id="1128677"/>
    <lineage>
        <taxon>Bacteria</taxon>
        <taxon>Bacillati</taxon>
        <taxon>Actinomycetota</taxon>
        <taxon>Actinomycetes</taxon>
        <taxon>Pseudonocardiales</taxon>
        <taxon>Pseudonocardiaceae</taxon>
        <taxon>Saccharomonospora</taxon>
    </lineage>
</organism>
<dbReference type="Pfam" id="PF01510">
    <property type="entry name" value="Amidase_2"/>
    <property type="match status" value="1"/>
</dbReference>
<dbReference type="Proteomes" id="UP000545493">
    <property type="component" value="Unassembled WGS sequence"/>
</dbReference>
<evidence type="ECO:0000259" key="2">
    <source>
        <dbReference type="SMART" id="SM00701"/>
    </source>
</evidence>
<feature type="domain" description="Peptidoglycan recognition protein family" evidence="2">
    <location>
        <begin position="1"/>
        <end position="147"/>
    </location>
</feature>
<dbReference type="GO" id="GO:0008745">
    <property type="term" value="F:N-acetylmuramoyl-L-alanine amidase activity"/>
    <property type="evidence" value="ECO:0007669"/>
    <property type="project" value="InterPro"/>
</dbReference>
<evidence type="ECO:0000313" key="3">
    <source>
        <dbReference type="EMBL" id="NIJ10634.1"/>
    </source>
</evidence>
<accession>A0A7X5UMZ8</accession>
<dbReference type="RefSeq" id="WP_167166885.1">
    <property type="nucleotide sequence ID" value="NZ_JAAOYM010000001.1"/>
</dbReference>
<proteinExistence type="inferred from homology"/>
<dbReference type="GO" id="GO:0009253">
    <property type="term" value="P:peptidoglycan catabolic process"/>
    <property type="evidence" value="ECO:0007669"/>
    <property type="project" value="InterPro"/>
</dbReference>
<name>A0A7X5UMZ8_9PSEU</name>
<evidence type="ECO:0000313" key="4">
    <source>
        <dbReference type="Proteomes" id="UP000545493"/>
    </source>
</evidence>
<sequence>MRIIPREEWGARHGDGRYWTTLPASEVWLHHSVTVAPDTVPPWTDDFEAIRTIERIGAQRFGSVYGFPYTFGITPAGLIFEGHHIAKTGAHTYGHNTIGRAICLVGNYETDEPTELQLDAVAWLLRHGQAQGWWREARLDGGHRDLTATACPGRHAYAAIPRINARATQPIGGGGASPSTGGAQRRYLQEESTMQLQPGKHGQYRSIPDGATRVIVGCPHGQMSARIIWHGPGYPSTHDMDTRWPDFDWVAKDAVHNTIHRLRPWRVPIPEKATGFALYWDYPPVEGHYDDYTGEVSFEF</sequence>
<dbReference type="EMBL" id="JAAOYM010000001">
    <property type="protein sequence ID" value="NIJ10634.1"/>
    <property type="molecule type" value="Genomic_DNA"/>
</dbReference>
<keyword evidence="4" id="KW-1185">Reference proteome</keyword>
<evidence type="ECO:0000256" key="1">
    <source>
        <dbReference type="ARBA" id="ARBA00007553"/>
    </source>
</evidence>
<dbReference type="AlphaFoldDB" id="A0A7X5UMZ8"/>